<evidence type="ECO:0000259" key="1">
    <source>
        <dbReference type="Pfam" id="PF12146"/>
    </source>
</evidence>
<dbReference type="RefSeq" id="WP_193193421.1">
    <property type="nucleotide sequence ID" value="NZ_JACZFR010000046.1"/>
</dbReference>
<name>A0ABW1YT69_9GAMM</name>
<keyword evidence="3" id="KW-1185">Reference proteome</keyword>
<keyword evidence="2" id="KW-0378">Hydrolase</keyword>
<accession>A0ABW1YT69</accession>
<proteinExistence type="predicted"/>
<dbReference type="InterPro" id="IPR051044">
    <property type="entry name" value="MAG_DAG_Lipase"/>
</dbReference>
<organism evidence="2 3">
    <name type="scientific">Microbulbifer taiwanensis</name>
    <dbReference type="NCBI Taxonomy" id="986746"/>
    <lineage>
        <taxon>Bacteria</taxon>
        <taxon>Pseudomonadati</taxon>
        <taxon>Pseudomonadota</taxon>
        <taxon>Gammaproteobacteria</taxon>
        <taxon>Cellvibrionales</taxon>
        <taxon>Microbulbiferaceae</taxon>
        <taxon>Microbulbifer</taxon>
    </lineage>
</organism>
<sequence>MWVRRIARFLLHCALGALLTLVIVFALYIHRLPELELWHTANLDAEFSEDSPISTFEEYLALEDRLFAQLDKEIYQKTGPAGRDSINRYLRGSLADPDRWSPNWNRSFLLQAENPNSMVLLLHGLTDAPYSLRHLAERLHASGATVLGLRIPGHGTAPSGLVNVSWQDMAAAVRLAMRHLAESGAGRPIHIVGYSNGAALAVHYALAAIEDPQLPPVRSLVLISPEIGVSPVAALAIWQERLGRLLGIEKLQWNSIHRLEYEPFKYGSFAINAAALTRRLTREIQRRTRKLAAQERLDRMPPILSFSSVVDATVEATAVVRDLFNLLPVGGHELVLFDINRQVKIEQFLTWNPDPMIAAFRQAAQRNFALTLVTNADSLSSGATAVRWPANQRAASRTALNLSWPRGVYSLSHVALPFPPDDSVYGGDPSGPGPGIQLGNLALRGERGAVVISASTQLRLRWNPFYPWLEERALEFLGSNRAAD</sequence>
<feature type="domain" description="Serine aminopeptidase S33" evidence="1">
    <location>
        <begin position="114"/>
        <end position="315"/>
    </location>
</feature>
<dbReference type="Pfam" id="PF12146">
    <property type="entry name" value="Hydrolase_4"/>
    <property type="match status" value="1"/>
</dbReference>
<evidence type="ECO:0000313" key="2">
    <source>
        <dbReference type="EMBL" id="MFC6635280.1"/>
    </source>
</evidence>
<dbReference type="SUPFAM" id="SSF53474">
    <property type="entry name" value="alpha/beta-Hydrolases"/>
    <property type="match status" value="1"/>
</dbReference>
<protein>
    <submittedName>
        <fullName evidence="2">Alpha/beta hydrolase</fullName>
    </submittedName>
</protein>
<dbReference type="GO" id="GO:0016787">
    <property type="term" value="F:hydrolase activity"/>
    <property type="evidence" value="ECO:0007669"/>
    <property type="project" value="UniProtKB-KW"/>
</dbReference>
<dbReference type="Gene3D" id="3.40.50.1820">
    <property type="entry name" value="alpha/beta hydrolase"/>
    <property type="match status" value="1"/>
</dbReference>
<dbReference type="EMBL" id="JBHSVR010000001">
    <property type="protein sequence ID" value="MFC6635280.1"/>
    <property type="molecule type" value="Genomic_DNA"/>
</dbReference>
<dbReference type="InterPro" id="IPR029058">
    <property type="entry name" value="AB_hydrolase_fold"/>
</dbReference>
<reference evidence="3" key="1">
    <citation type="journal article" date="2019" name="Int. J. Syst. Evol. Microbiol.">
        <title>The Global Catalogue of Microorganisms (GCM) 10K type strain sequencing project: providing services to taxonomists for standard genome sequencing and annotation.</title>
        <authorList>
            <consortium name="The Broad Institute Genomics Platform"/>
            <consortium name="The Broad Institute Genome Sequencing Center for Infectious Disease"/>
            <person name="Wu L."/>
            <person name="Ma J."/>
        </authorList>
    </citation>
    <scope>NUCLEOTIDE SEQUENCE [LARGE SCALE GENOMIC DNA]</scope>
    <source>
        <strain evidence="3">CGMCC 1.13718</strain>
    </source>
</reference>
<dbReference type="PANTHER" id="PTHR11614">
    <property type="entry name" value="PHOSPHOLIPASE-RELATED"/>
    <property type="match status" value="1"/>
</dbReference>
<dbReference type="InterPro" id="IPR022742">
    <property type="entry name" value="Hydrolase_4"/>
</dbReference>
<gene>
    <name evidence="2" type="ORF">ACFQBM_18525</name>
</gene>
<comment type="caution">
    <text evidence="2">The sequence shown here is derived from an EMBL/GenBank/DDBJ whole genome shotgun (WGS) entry which is preliminary data.</text>
</comment>
<dbReference type="Proteomes" id="UP001596425">
    <property type="component" value="Unassembled WGS sequence"/>
</dbReference>
<evidence type="ECO:0000313" key="3">
    <source>
        <dbReference type="Proteomes" id="UP001596425"/>
    </source>
</evidence>